<protein>
    <submittedName>
        <fullName evidence="9">Uncharacterized protein</fullName>
    </submittedName>
</protein>
<feature type="transmembrane region" description="Helical" evidence="6">
    <location>
        <begin position="29"/>
        <end position="46"/>
    </location>
</feature>
<evidence type="ECO:0000256" key="1">
    <source>
        <dbReference type="ARBA" id="ARBA00004651"/>
    </source>
</evidence>
<evidence type="ECO:0000256" key="5">
    <source>
        <dbReference type="ARBA" id="ARBA00023136"/>
    </source>
</evidence>
<evidence type="ECO:0000259" key="8">
    <source>
        <dbReference type="Pfam" id="PF13244"/>
    </source>
</evidence>
<proteinExistence type="predicted"/>
<gene>
    <name evidence="9" type="ORF">XD94_0421</name>
</gene>
<dbReference type="EMBL" id="LGGP01000050">
    <property type="protein sequence ID" value="KUK81533.1"/>
    <property type="molecule type" value="Genomic_DNA"/>
</dbReference>
<keyword evidence="3 6" id="KW-0812">Transmembrane</keyword>
<dbReference type="PATRIC" id="fig|1184387.3.peg.750"/>
<keyword evidence="2" id="KW-1003">Cell membrane</keyword>
<dbReference type="AlphaFoldDB" id="A0A101HR95"/>
<name>A0A101HR95_9BACT</name>
<evidence type="ECO:0000256" key="2">
    <source>
        <dbReference type="ARBA" id="ARBA00022475"/>
    </source>
</evidence>
<evidence type="ECO:0000256" key="3">
    <source>
        <dbReference type="ARBA" id="ARBA00022692"/>
    </source>
</evidence>
<accession>A0A101HR95</accession>
<dbReference type="Pfam" id="PF00497">
    <property type="entry name" value="SBP_bac_3"/>
    <property type="match status" value="1"/>
</dbReference>
<evidence type="ECO:0000259" key="7">
    <source>
        <dbReference type="Pfam" id="PF00497"/>
    </source>
</evidence>
<dbReference type="InterPro" id="IPR025383">
    <property type="entry name" value="MrpA_C/MbhD"/>
</dbReference>
<feature type="domain" description="Solute-binding protein family 3/N-terminal" evidence="7">
    <location>
        <begin position="90"/>
        <end position="228"/>
    </location>
</feature>
<keyword evidence="4 6" id="KW-1133">Transmembrane helix</keyword>
<evidence type="ECO:0000256" key="4">
    <source>
        <dbReference type="ARBA" id="ARBA00022989"/>
    </source>
</evidence>
<keyword evidence="5 6" id="KW-0472">Membrane</keyword>
<organism evidence="9 10">
    <name type="scientific">Mesotoga prima</name>
    <dbReference type="NCBI Taxonomy" id="1184387"/>
    <lineage>
        <taxon>Bacteria</taxon>
        <taxon>Thermotogati</taxon>
        <taxon>Thermotogota</taxon>
        <taxon>Thermotogae</taxon>
        <taxon>Kosmotogales</taxon>
        <taxon>Kosmotogaceae</taxon>
        <taxon>Mesotoga</taxon>
    </lineage>
</organism>
<feature type="domain" description="MrpA C-terminal/MbhD" evidence="8">
    <location>
        <begin position="11"/>
        <end position="76"/>
    </location>
</feature>
<comment type="caution">
    <text evidence="9">The sequence shown here is derived from an EMBL/GenBank/DDBJ whole genome shotgun (WGS) entry which is preliminary data.</text>
</comment>
<evidence type="ECO:0000256" key="6">
    <source>
        <dbReference type="SAM" id="Phobius"/>
    </source>
</evidence>
<dbReference type="Proteomes" id="UP000054092">
    <property type="component" value="Unassembled WGS sequence"/>
</dbReference>
<reference evidence="10" key="1">
    <citation type="journal article" date="2015" name="MBio">
        <title>Genome-Resolved Metagenomic Analysis Reveals Roles for Candidate Phyla and Other Microbial Community Members in Biogeochemical Transformations in Oil Reservoirs.</title>
        <authorList>
            <person name="Hu P."/>
            <person name="Tom L."/>
            <person name="Singh A."/>
            <person name="Thomas B.C."/>
            <person name="Baker B.J."/>
            <person name="Piceno Y.M."/>
            <person name="Andersen G.L."/>
            <person name="Banfield J.F."/>
        </authorList>
    </citation>
    <scope>NUCLEOTIDE SEQUENCE [LARGE SCALE GENOMIC DNA]</scope>
</reference>
<comment type="subcellular location">
    <subcellularLocation>
        <location evidence="1">Cell membrane</location>
        <topology evidence="1">Multi-pass membrane protein</topology>
    </subcellularLocation>
</comment>
<dbReference type="InterPro" id="IPR001638">
    <property type="entry name" value="Solute-binding_3/MltF_N"/>
</dbReference>
<dbReference type="GO" id="GO:0005886">
    <property type="term" value="C:plasma membrane"/>
    <property type="evidence" value="ECO:0007669"/>
    <property type="project" value="UniProtKB-SubCell"/>
</dbReference>
<dbReference type="Pfam" id="PF13244">
    <property type="entry name" value="MbhD"/>
    <property type="match status" value="1"/>
</dbReference>
<evidence type="ECO:0000313" key="10">
    <source>
        <dbReference type="Proteomes" id="UP000054092"/>
    </source>
</evidence>
<evidence type="ECO:0000313" key="9">
    <source>
        <dbReference type="EMBL" id="KUK81533.1"/>
    </source>
</evidence>
<dbReference type="Gene3D" id="3.40.190.10">
    <property type="entry name" value="Periplasmic binding protein-like II"/>
    <property type="match status" value="1"/>
</dbReference>
<feature type="transmembrane region" description="Helical" evidence="6">
    <location>
        <begin position="6"/>
        <end position="22"/>
    </location>
</feature>
<sequence>MNFVIIAISSLYLVSAIIVLSSRTNFQSVIWFGIMGSVSAVIMMIIGAPDVAMTQFSVGVALVLIVYIMALKKQRRVRLGFLDVPSMIEESPSGLRGLEWDIIRLVDEKEGYHVEPVKFSSKEDALNAVENHEVDLVCGAFTEDDVSGRTKGIPYLETSIFVCNGEEIDFVRLKHLSRNAISPTPEFLKKSRYVFVISMNSPDLERDILEGLNEIRSSGNIEEIVGRYL</sequence>
<dbReference type="SUPFAM" id="SSF53850">
    <property type="entry name" value="Periplasmic binding protein-like II"/>
    <property type="match status" value="1"/>
</dbReference>
<feature type="transmembrane region" description="Helical" evidence="6">
    <location>
        <begin position="52"/>
        <end position="71"/>
    </location>
</feature>